<protein>
    <submittedName>
        <fullName evidence="1">Uncharacterized protein</fullName>
    </submittedName>
</protein>
<gene>
    <name evidence="1" type="ORF">PS943_02821</name>
</gene>
<name>A0A5E7WC14_PSEFL</name>
<sequence length="37" mass="3944">MNGRVAEPFSDSLNVQLMGGDSRTLAVLTQAVMMATM</sequence>
<dbReference type="EMBL" id="CABVJH010000004">
    <property type="protein sequence ID" value="VVQ32247.1"/>
    <property type="molecule type" value="Genomic_DNA"/>
</dbReference>
<organism evidence="1 2">
    <name type="scientific">Pseudomonas fluorescens</name>
    <dbReference type="NCBI Taxonomy" id="294"/>
    <lineage>
        <taxon>Bacteria</taxon>
        <taxon>Pseudomonadati</taxon>
        <taxon>Pseudomonadota</taxon>
        <taxon>Gammaproteobacteria</taxon>
        <taxon>Pseudomonadales</taxon>
        <taxon>Pseudomonadaceae</taxon>
        <taxon>Pseudomonas</taxon>
    </lineage>
</organism>
<dbReference type="Proteomes" id="UP000325645">
    <property type="component" value="Unassembled WGS sequence"/>
</dbReference>
<evidence type="ECO:0000313" key="1">
    <source>
        <dbReference type="EMBL" id="VVQ32247.1"/>
    </source>
</evidence>
<reference evidence="1 2" key="1">
    <citation type="submission" date="2019-09" db="EMBL/GenBank/DDBJ databases">
        <authorList>
            <person name="Chandra G."/>
            <person name="Truman W A."/>
        </authorList>
    </citation>
    <scope>NUCLEOTIDE SEQUENCE [LARGE SCALE GENOMIC DNA]</scope>
    <source>
        <strain evidence="1">PS943</strain>
    </source>
</reference>
<evidence type="ECO:0000313" key="2">
    <source>
        <dbReference type="Proteomes" id="UP000325645"/>
    </source>
</evidence>
<proteinExistence type="predicted"/>
<dbReference type="AlphaFoldDB" id="A0A5E7WC14"/>
<accession>A0A5E7WC14</accession>